<protein>
    <submittedName>
        <fullName evidence="3">DUF3592 domain-containing protein</fullName>
    </submittedName>
</protein>
<evidence type="ECO:0000256" key="1">
    <source>
        <dbReference type="SAM" id="Phobius"/>
    </source>
</evidence>
<feature type="transmembrane region" description="Helical" evidence="1">
    <location>
        <begin position="108"/>
        <end position="127"/>
    </location>
</feature>
<keyword evidence="2" id="KW-0732">Signal</keyword>
<evidence type="ECO:0000313" key="3">
    <source>
        <dbReference type="EMBL" id="QWC16897.1"/>
    </source>
</evidence>
<organism evidence="3 4">
    <name type="scientific">Cellulomonas dongxiuzhuiae</name>
    <dbReference type="NCBI Taxonomy" id="2819979"/>
    <lineage>
        <taxon>Bacteria</taxon>
        <taxon>Bacillati</taxon>
        <taxon>Actinomycetota</taxon>
        <taxon>Actinomycetes</taxon>
        <taxon>Micrococcales</taxon>
        <taxon>Cellulomonadaceae</taxon>
        <taxon>Cellulomonas</taxon>
    </lineage>
</organism>
<evidence type="ECO:0000256" key="2">
    <source>
        <dbReference type="SAM" id="SignalP"/>
    </source>
</evidence>
<name>A0ABX8GMJ6_9CELL</name>
<feature type="signal peptide" evidence="2">
    <location>
        <begin position="1"/>
        <end position="27"/>
    </location>
</feature>
<accession>A0ABX8GMJ6</accession>
<dbReference type="RefSeq" id="WP_208198053.1">
    <property type="nucleotide sequence ID" value="NZ_CP076023.1"/>
</dbReference>
<dbReference type="EMBL" id="CP076023">
    <property type="protein sequence ID" value="QWC16897.1"/>
    <property type="molecule type" value="Genomic_DNA"/>
</dbReference>
<keyword evidence="1" id="KW-0472">Membrane</keyword>
<keyword evidence="4" id="KW-1185">Reference proteome</keyword>
<keyword evidence="1" id="KW-1133">Transmembrane helix</keyword>
<sequence>MNRRGPSTFIALVVAAVAALAAWQMHADAEALSSRGLGATGVVVDVWFSKTMHVEVRYAPHDGPEVVAQVDTAGWTPSVGDQVPVLYDPLAPEDRVVDARLGPDGTGAWIGGSISALCLVLAALTWTRRIDWERVRR</sequence>
<evidence type="ECO:0000313" key="4">
    <source>
        <dbReference type="Proteomes" id="UP000679335"/>
    </source>
</evidence>
<keyword evidence="1" id="KW-0812">Transmembrane</keyword>
<feature type="chain" id="PRO_5046877818" evidence="2">
    <location>
        <begin position="28"/>
        <end position="137"/>
    </location>
</feature>
<proteinExistence type="predicted"/>
<reference evidence="3 4" key="1">
    <citation type="submission" date="2021-05" db="EMBL/GenBank/DDBJ databases">
        <title>Novel species in genus Cellulomonas.</title>
        <authorList>
            <person name="Zhang G."/>
        </authorList>
    </citation>
    <scope>NUCLEOTIDE SEQUENCE [LARGE SCALE GENOMIC DNA]</scope>
    <source>
        <strain evidence="4">zg-ZUI157</strain>
    </source>
</reference>
<gene>
    <name evidence="3" type="ORF">KKR89_04525</name>
</gene>
<dbReference type="Proteomes" id="UP000679335">
    <property type="component" value="Chromosome"/>
</dbReference>